<dbReference type="InterPro" id="IPR025484">
    <property type="entry name" value="DUF4376"/>
</dbReference>
<dbReference type="RefSeq" id="WP_250082027.1">
    <property type="nucleotide sequence ID" value="NZ_JAMJPJ010000016.1"/>
</dbReference>
<comment type="caution">
    <text evidence="2">The sequence shown here is derived from an EMBL/GenBank/DDBJ whole genome shotgun (WGS) entry which is preliminary data.</text>
</comment>
<dbReference type="EMBL" id="JAMJPJ010000016">
    <property type="protein sequence ID" value="MCL7930444.1"/>
    <property type="molecule type" value="Genomic_DNA"/>
</dbReference>
<reference evidence="2" key="1">
    <citation type="submission" date="2022-05" db="EMBL/GenBank/DDBJ databases">
        <title>Halomonas geminus sp. nov. and Halomonas llamarensis sp. nov. isolated from high-altitude salars of the Atacama Desert.</title>
        <authorList>
            <person name="Hintersatz C."/>
            <person name="Rojas L.A."/>
            <person name="Wei T.-S."/>
            <person name="Kutschke S."/>
            <person name="Lehmann F."/>
            <person name="Jain R."/>
            <person name="Pollmann K."/>
        </authorList>
    </citation>
    <scope>NUCLEOTIDE SEQUENCE</scope>
    <source>
        <strain evidence="2">ATCHA</strain>
    </source>
</reference>
<evidence type="ECO:0000313" key="2">
    <source>
        <dbReference type="EMBL" id="MCL7930444.1"/>
    </source>
</evidence>
<dbReference type="Proteomes" id="UP001165308">
    <property type="component" value="Unassembled WGS sequence"/>
</dbReference>
<accession>A0ABT0SRK9</accession>
<sequence>MKITWEDRKQRGIIDNHTIIDKPQLSFEYAWFLVTDDTAEYVESHEYGYWNKEMTTKQRQEVVEFYQSWAPPAPTPPTLADLKKAKYVELEQARKDAFTAGLPYEINGQPDIVQTRLQDKINLLGLRIEAQELTSAGITDPIMPFRAESNTGYQLTPQQMIDLTNAALAHIQQIYQQSWQLKDAVDNAESADDVSAIEWP</sequence>
<keyword evidence="3" id="KW-1185">Reference proteome</keyword>
<evidence type="ECO:0000259" key="1">
    <source>
        <dbReference type="Pfam" id="PF14301"/>
    </source>
</evidence>
<protein>
    <submittedName>
        <fullName evidence="2">DUF4376 domain-containing protein</fullName>
    </submittedName>
</protein>
<evidence type="ECO:0000313" key="3">
    <source>
        <dbReference type="Proteomes" id="UP001165308"/>
    </source>
</evidence>
<name>A0ABT0SRK9_9GAMM</name>
<feature type="domain" description="DUF4376" evidence="1">
    <location>
        <begin position="82"/>
        <end position="194"/>
    </location>
</feature>
<dbReference type="Pfam" id="PF14301">
    <property type="entry name" value="DUF4376"/>
    <property type="match status" value="1"/>
</dbReference>
<gene>
    <name evidence="2" type="ORF">M8006_10725</name>
</gene>
<proteinExistence type="predicted"/>
<organism evidence="2 3">
    <name type="scientific">Halomonas llamarensis</name>
    <dbReference type="NCBI Taxonomy" id="2945104"/>
    <lineage>
        <taxon>Bacteria</taxon>
        <taxon>Pseudomonadati</taxon>
        <taxon>Pseudomonadota</taxon>
        <taxon>Gammaproteobacteria</taxon>
        <taxon>Oceanospirillales</taxon>
        <taxon>Halomonadaceae</taxon>
        <taxon>Halomonas</taxon>
    </lineage>
</organism>